<dbReference type="SUPFAM" id="SSF46785">
    <property type="entry name" value="Winged helix' DNA-binding domain"/>
    <property type="match status" value="1"/>
</dbReference>
<evidence type="ECO:0000313" key="2">
    <source>
        <dbReference type="EMBL" id="QBD79899.1"/>
    </source>
</evidence>
<dbReference type="InterPro" id="IPR000835">
    <property type="entry name" value="HTH_MarR-typ"/>
</dbReference>
<dbReference type="EMBL" id="CP035758">
    <property type="protein sequence ID" value="QBD79899.1"/>
    <property type="molecule type" value="Genomic_DNA"/>
</dbReference>
<dbReference type="PROSITE" id="PS50995">
    <property type="entry name" value="HTH_MARR_2"/>
    <property type="match status" value="1"/>
</dbReference>
<dbReference type="AlphaFoldDB" id="A0A4P6JW37"/>
<evidence type="ECO:0000313" key="3">
    <source>
        <dbReference type="Proteomes" id="UP000290365"/>
    </source>
</evidence>
<dbReference type="PANTHER" id="PTHR33164:SF106">
    <property type="entry name" value="TRANSCRIPTIONAL REGULATORY PROTEIN"/>
    <property type="match status" value="1"/>
</dbReference>
<keyword evidence="3" id="KW-1185">Reference proteome</keyword>
<dbReference type="Gene3D" id="1.10.10.10">
    <property type="entry name" value="Winged helix-like DNA-binding domain superfamily/Winged helix DNA-binding domain"/>
    <property type="match status" value="1"/>
</dbReference>
<dbReference type="InterPro" id="IPR036388">
    <property type="entry name" value="WH-like_DNA-bd_sf"/>
</dbReference>
<name>A0A4P6JW37_KTERU</name>
<dbReference type="OrthoDB" id="162531at2"/>
<feature type="domain" description="HTH marR-type" evidence="1">
    <location>
        <begin position="8"/>
        <end position="145"/>
    </location>
</feature>
<sequence>MPGHVRERSEIIGDLHEELRQLSLDAVVFGQVVADRLGINAGDLECLGILSRVGPVTAGQLAGLTGLSTGAVTGLVDRLEKAGYVRRWRDQEDRRRVIIQLVREKALQEIEPLFGSLARVIKEHSALYSDEELELFLRFISGTNQQMHEQISRLRREEH</sequence>
<dbReference type="KEGG" id="kbs:EPA93_29535"/>
<dbReference type="GO" id="GO:0003700">
    <property type="term" value="F:DNA-binding transcription factor activity"/>
    <property type="evidence" value="ECO:0007669"/>
    <property type="project" value="InterPro"/>
</dbReference>
<dbReference type="SMART" id="SM00347">
    <property type="entry name" value="HTH_MARR"/>
    <property type="match status" value="1"/>
</dbReference>
<proteinExistence type="predicted"/>
<reference evidence="2 3" key="1">
    <citation type="submission" date="2019-01" db="EMBL/GenBank/DDBJ databases">
        <title>Ktedonosporobacter rubrisoli SCAWS-G2.</title>
        <authorList>
            <person name="Huang Y."/>
            <person name="Yan B."/>
        </authorList>
    </citation>
    <scope>NUCLEOTIDE SEQUENCE [LARGE SCALE GENOMIC DNA]</scope>
    <source>
        <strain evidence="2 3">SCAWS-G2</strain>
    </source>
</reference>
<organism evidence="2 3">
    <name type="scientific">Ktedonosporobacter rubrisoli</name>
    <dbReference type="NCBI Taxonomy" id="2509675"/>
    <lineage>
        <taxon>Bacteria</taxon>
        <taxon>Bacillati</taxon>
        <taxon>Chloroflexota</taxon>
        <taxon>Ktedonobacteria</taxon>
        <taxon>Ktedonobacterales</taxon>
        <taxon>Ktedonosporobacteraceae</taxon>
        <taxon>Ktedonosporobacter</taxon>
    </lineage>
</organism>
<dbReference type="InterPro" id="IPR039422">
    <property type="entry name" value="MarR/SlyA-like"/>
</dbReference>
<protein>
    <submittedName>
        <fullName evidence="2">MarR family transcriptional regulator</fullName>
    </submittedName>
</protein>
<dbReference type="InterPro" id="IPR036390">
    <property type="entry name" value="WH_DNA-bd_sf"/>
</dbReference>
<accession>A0A4P6JW37</accession>
<dbReference type="Proteomes" id="UP000290365">
    <property type="component" value="Chromosome"/>
</dbReference>
<gene>
    <name evidence="2" type="ORF">EPA93_29535</name>
</gene>
<dbReference type="GO" id="GO:0006950">
    <property type="term" value="P:response to stress"/>
    <property type="evidence" value="ECO:0007669"/>
    <property type="project" value="TreeGrafter"/>
</dbReference>
<dbReference type="RefSeq" id="WP_129890965.1">
    <property type="nucleotide sequence ID" value="NZ_CP035758.1"/>
</dbReference>
<evidence type="ECO:0000259" key="1">
    <source>
        <dbReference type="PROSITE" id="PS50995"/>
    </source>
</evidence>
<dbReference type="PANTHER" id="PTHR33164">
    <property type="entry name" value="TRANSCRIPTIONAL REGULATOR, MARR FAMILY"/>
    <property type="match status" value="1"/>
</dbReference>
<dbReference type="Pfam" id="PF01047">
    <property type="entry name" value="MarR"/>
    <property type="match status" value="1"/>
</dbReference>